<reference evidence="1 2" key="1">
    <citation type="submission" date="2018-06" db="EMBL/GenBank/DDBJ databases">
        <authorList>
            <consortium name="Pathogen Informatics"/>
            <person name="Doyle S."/>
        </authorList>
    </citation>
    <scope>NUCLEOTIDE SEQUENCE [LARGE SCALE GENOMIC DNA]</scope>
    <source>
        <strain evidence="1 2">NCTC12239</strain>
    </source>
</reference>
<proteinExistence type="predicted"/>
<sequence length="37" mass="4355">MKHLSVILVRVKIEGGFFIHRKLVDMYKINLCILAKK</sequence>
<protein>
    <submittedName>
        <fullName evidence="1">Uncharacterized protein</fullName>
    </submittedName>
</protein>
<name>A0A378JXF7_9GAMM</name>
<gene>
    <name evidence="1" type="ORF">NCTC12239_01093</name>
</gene>
<evidence type="ECO:0000313" key="1">
    <source>
        <dbReference type="EMBL" id="STX62172.1"/>
    </source>
</evidence>
<dbReference type="Proteomes" id="UP000254040">
    <property type="component" value="Unassembled WGS sequence"/>
</dbReference>
<evidence type="ECO:0000313" key="2">
    <source>
        <dbReference type="Proteomes" id="UP000254040"/>
    </source>
</evidence>
<accession>A0A378JXF7</accession>
<dbReference type="EMBL" id="UGOG01000001">
    <property type="protein sequence ID" value="STX62172.1"/>
    <property type="molecule type" value="Genomic_DNA"/>
</dbReference>
<dbReference type="AlphaFoldDB" id="A0A378JXF7"/>
<organism evidence="1 2">
    <name type="scientific">Legionella moravica</name>
    <dbReference type="NCBI Taxonomy" id="39962"/>
    <lineage>
        <taxon>Bacteria</taxon>
        <taxon>Pseudomonadati</taxon>
        <taxon>Pseudomonadota</taxon>
        <taxon>Gammaproteobacteria</taxon>
        <taxon>Legionellales</taxon>
        <taxon>Legionellaceae</taxon>
        <taxon>Legionella</taxon>
    </lineage>
</organism>